<reference evidence="1 2" key="1">
    <citation type="journal article" date="2020" name="Cell">
        <title>Large-Scale Comparative Analyses of Tick Genomes Elucidate Their Genetic Diversity and Vector Capacities.</title>
        <authorList>
            <consortium name="Tick Genome and Microbiome Consortium (TIGMIC)"/>
            <person name="Jia N."/>
            <person name="Wang J."/>
            <person name="Shi W."/>
            <person name="Du L."/>
            <person name="Sun Y."/>
            <person name="Zhan W."/>
            <person name="Jiang J.F."/>
            <person name="Wang Q."/>
            <person name="Zhang B."/>
            <person name="Ji P."/>
            <person name="Bell-Sakyi L."/>
            <person name="Cui X.M."/>
            <person name="Yuan T.T."/>
            <person name="Jiang B.G."/>
            <person name="Yang W.F."/>
            <person name="Lam T.T."/>
            <person name="Chang Q.C."/>
            <person name="Ding S.J."/>
            <person name="Wang X.J."/>
            <person name="Zhu J.G."/>
            <person name="Ruan X.D."/>
            <person name="Zhao L."/>
            <person name="Wei J.T."/>
            <person name="Ye R.Z."/>
            <person name="Que T.C."/>
            <person name="Du C.H."/>
            <person name="Zhou Y.H."/>
            <person name="Cheng J.X."/>
            <person name="Dai P.F."/>
            <person name="Guo W.B."/>
            <person name="Han X.H."/>
            <person name="Huang E.J."/>
            <person name="Li L.F."/>
            <person name="Wei W."/>
            <person name="Gao Y.C."/>
            <person name="Liu J.Z."/>
            <person name="Shao H.Z."/>
            <person name="Wang X."/>
            <person name="Wang C.C."/>
            <person name="Yang T.C."/>
            <person name="Huo Q.B."/>
            <person name="Li W."/>
            <person name="Chen H.Y."/>
            <person name="Chen S.E."/>
            <person name="Zhou L.G."/>
            <person name="Ni X.B."/>
            <person name="Tian J.H."/>
            <person name="Sheng Y."/>
            <person name="Liu T."/>
            <person name="Pan Y.S."/>
            <person name="Xia L.Y."/>
            <person name="Li J."/>
            <person name="Zhao F."/>
            <person name="Cao W.C."/>
        </authorList>
    </citation>
    <scope>NUCLEOTIDE SEQUENCE [LARGE SCALE GENOMIC DNA]</scope>
    <source>
        <strain evidence="1">Iper-2018</strain>
    </source>
</reference>
<name>A0AC60P6U7_IXOPE</name>
<sequence length="66" mass="8016">DDLETHDVRQMLKVINEKLDQLLPLREVVEGIEDSMQFWSEQYDKLRERTEQNEKDIRDLKRNGKT</sequence>
<dbReference type="EMBL" id="JABSTQ010011112">
    <property type="protein sequence ID" value="KAG0415091.1"/>
    <property type="molecule type" value="Genomic_DNA"/>
</dbReference>
<keyword evidence="2" id="KW-1185">Reference proteome</keyword>
<gene>
    <name evidence="1" type="ORF">HPB47_007755</name>
</gene>
<evidence type="ECO:0000313" key="1">
    <source>
        <dbReference type="EMBL" id="KAG0415091.1"/>
    </source>
</evidence>
<accession>A0AC60P6U7</accession>
<dbReference type="Proteomes" id="UP000805193">
    <property type="component" value="Unassembled WGS sequence"/>
</dbReference>
<protein>
    <submittedName>
        <fullName evidence="1">Uncharacterized protein</fullName>
    </submittedName>
</protein>
<comment type="caution">
    <text evidence="1">The sequence shown here is derived from an EMBL/GenBank/DDBJ whole genome shotgun (WGS) entry which is preliminary data.</text>
</comment>
<evidence type="ECO:0000313" key="2">
    <source>
        <dbReference type="Proteomes" id="UP000805193"/>
    </source>
</evidence>
<feature type="non-terminal residue" evidence="1">
    <location>
        <position position="1"/>
    </location>
</feature>
<proteinExistence type="predicted"/>
<organism evidence="1 2">
    <name type="scientific">Ixodes persulcatus</name>
    <name type="common">Taiga tick</name>
    <dbReference type="NCBI Taxonomy" id="34615"/>
    <lineage>
        <taxon>Eukaryota</taxon>
        <taxon>Metazoa</taxon>
        <taxon>Ecdysozoa</taxon>
        <taxon>Arthropoda</taxon>
        <taxon>Chelicerata</taxon>
        <taxon>Arachnida</taxon>
        <taxon>Acari</taxon>
        <taxon>Parasitiformes</taxon>
        <taxon>Ixodida</taxon>
        <taxon>Ixodoidea</taxon>
        <taxon>Ixodidae</taxon>
        <taxon>Ixodinae</taxon>
        <taxon>Ixodes</taxon>
    </lineage>
</organism>